<keyword evidence="4" id="KW-1185">Reference proteome</keyword>
<proteinExistence type="predicted"/>
<feature type="signal peptide" evidence="1">
    <location>
        <begin position="1"/>
        <end position="24"/>
    </location>
</feature>
<reference evidence="3" key="2">
    <citation type="submission" date="2020-12" db="EMBL/GenBank/DDBJ databases">
        <title>New Spironucleus salmonicida genome in near-complete chromosomes.</title>
        <authorList>
            <person name="Xu F."/>
            <person name="Kurt Z."/>
            <person name="Jimenez-Gonzalez A."/>
            <person name="Astvaldsson A."/>
            <person name="Andersson J.O."/>
            <person name="Svard S.G."/>
        </authorList>
    </citation>
    <scope>NUCLEOTIDE SEQUENCE</scope>
    <source>
        <strain evidence="3">ATCC 50377</strain>
    </source>
</reference>
<evidence type="ECO:0000313" key="4">
    <source>
        <dbReference type="Proteomes" id="UP000018208"/>
    </source>
</evidence>
<feature type="chain" id="PRO_5004749267" evidence="1">
    <location>
        <begin position="25"/>
        <end position="338"/>
    </location>
</feature>
<evidence type="ECO:0000313" key="3">
    <source>
        <dbReference type="EMBL" id="KAH0569430.1"/>
    </source>
</evidence>
<gene>
    <name evidence="2" type="ORF">SS50377_10078</name>
    <name evidence="3" type="ORF">SS50377_28375</name>
</gene>
<name>V6M0K2_9EUKA</name>
<sequence length="338" mass="37784">MASHAVYRLLTLVVMRLPAISGAGKVPPQVAPVNIPNPYLPCSQARSSCCRDELARQLQEHRHDVDGEQLVEREVGEEAVVLVGEQHDSGQHNGRYQDLEDLQREGQHHQHREYYHALLVPVHAERQDSAIDELHDRTGRYLHQEGYQEDAPVGNRDGGVGHCVELICIQQYKTSYSKCNRKAQARTGGCDHIRLVLGARIGGNDPQFGISDFGACDMSATSDNFLDVPPRGAQPTRGYRIQNNTARVISMNVCSKLLADARHPPKWLRSVKRAGGYLKEGQPVRVRQAGKAQPIQYVKIPRVSLCVVSYQEMCRQSKTNEYARWAEAVAILINRAQA</sequence>
<dbReference type="EMBL" id="AUWU02000009">
    <property type="protein sequence ID" value="KAH0569430.1"/>
    <property type="molecule type" value="Genomic_DNA"/>
</dbReference>
<dbReference type="VEuPathDB" id="GiardiaDB:SS50377_28375"/>
<protein>
    <submittedName>
        <fullName evidence="2">Uncharacterized protein</fullName>
    </submittedName>
</protein>
<evidence type="ECO:0000313" key="2">
    <source>
        <dbReference type="EMBL" id="EST49576.1"/>
    </source>
</evidence>
<accession>V6M0K2</accession>
<keyword evidence="1" id="KW-0732">Signal</keyword>
<dbReference type="EMBL" id="KI545948">
    <property type="protein sequence ID" value="EST49576.1"/>
    <property type="molecule type" value="Genomic_DNA"/>
</dbReference>
<dbReference type="Proteomes" id="UP000018208">
    <property type="component" value="Unassembled WGS sequence"/>
</dbReference>
<reference evidence="2 3" key="1">
    <citation type="journal article" date="2014" name="PLoS Genet.">
        <title>The Genome of Spironucleus salmonicida Highlights a Fish Pathogen Adapted to Fluctuating Environments.</title>
        <authorList>
            <person name="Xu F."/>
            <person name="Jerlstrom-Hultqvist J."/>
            <person name="Einarsson E."/>
            <person name="Astvaldsson A."/>
            <person name="Svard S.G."/>
            <person name="Andersson J.O."/>
        </authorList>
    </citation>
    <scope>NUCLEOTIDE SEQUENCE</scope>
    <source>
        <strain evidence="3">ATCC 50377</strain>
    </source>
</reference>
<evidence type="ECO:0000256" key="1">
    <source>
        <dbReference type="SAM" id="SignalP"/>
    </source>
</evidence>
<organism evidence="2">
    <name type="scientific">Spironucleus salmonicida</name>
    <dbReference type="NCBI Taxonomy" id="348837"/>
    <lineage>
        <taxon>Eukaryota</taxon>
        <taxon>Metamonada</taxon>
        <taxon>Diplomonadida</taxon>
        <taxon>Hexamitidae</taxon>
        <taxon>Hexamitinae</taxon>
        <taxon>Spironucleus</taxon>
    </lineage>
</organism>
<dbReference type="AlphaFoldDB" id="V6M0K2"/>